<dbReference type="PANTHER" id="PTHR16515">
    <property type="entry name" value="PR DOMAIN ZINC FINGER PROTEIN"/>
    <property type="match status" value="1"/>
</dbReference>
<comment type="subcellular location">
    <subcellularLocation>
        <location evidence="1">Nucleus</location>
    </subcellularLocation>
</comment>
<evidence type="ECO:0000256" key="5">
    <source>
        <dbReference type="ARBA" id="ARBA00022771"/>
    </source>
</evidence>
<evidence type="ECO:0000256" key="4">
    <source>
        <dbReference type="ARBA" id="ARBA00022737"/>
    </source>
</evidence>
<dbReference type="Proteomes" id="UP000053615">
    <property type="component" value="Unassembled WGS sequence"/>
</dbReference>
<reference evidence="13 14" key="1">
    <citation type="submission" date="2014-04" db="EMBL/GenBank/DDBJ databases">
        <title>Genome evolution of avian class.</title>
        <authorList>
            <person name="Zhang G."/>
            <person name="Li C."/>
        </authorList>
    </citation>
    <scope>NUCLEOTIDE SEQUENCE [LARGE SCALE GENOMIC DNA]</scope>
    <source>
        <strain evidence="13">BGI_N325</strain>
    </source>
</reference>
<keyword evidence="6" id="KW-0862">Zinc</keyword>
<evidence type="ECO:0000313" key="14">
    <source>
        <dbReference type="Proteomes" id="UP000053615"/>
    </source>
</evidence>
<dbReference type="InterPro" id="IPR013087">
    <property type="entry name" value="Znf_C2H2_type"/>
</dbReference>
<name>A0A091K7W0_COLST</name>
<dbReference type="SUPFAM" id="SSF57667">
    <property type="entry name" value="beta-beta-alpha zinc fingers"/>
    <property type="match status" value="1"/>
</dbReference>
<dbReference type="InterPro" id="IPR050331">
    <property type="entry name" value="Zinc_finger"/>
</dbReference>
<keyword evidence="3" id="KW-0479">Metal-binding</keyword>
<dbReference type="EMBL" id="KK546303">
    <property type="protein sequence ID" value="KFP32441.1"/>
    <property type="molecule type" value="Genomic_DNA"/>
</dbReference>
<evidence type="ECO:0000256" key="3">
    <source>
        <dbReference type="ARBA" id="ARBA00022723"/>
    </source>
</evidence>
<dbReference type="PROSITE" id="PS50157">
    <property type="entry name" value="ZINC_FINGER_C2H2_2"/>
    <property type="match status" value="3"/>
</dbReference>
<dbReference type="GO" id="GO:0005634">
    <property type="term" value="C:nucleus"/>
    <property type="evidence" value="ECO:0007669"/>
    <property type="project" value="UniProtKB-SubCell"/>
</dbReference>
<evidence type="ECO:0000256" key="9">
    <source>
        <dbReference type="ARBA" id="ARBA00023163"/>
    </source>
</evidence>
<evidence type="ECO:0000256" key="8">
    <source>
        <dbReference type="ARBA" id="ARBA00023125"/>
    </source>
</evidence>
<evidence type="ECO:0000256" key="10">
    <source>
        <dbReference type="ARBA" id="ARBA00023242"/>
    </source>
</evidence>
<evidence type="ECO:0000256" key="11">
    <source>
        <dbReference type="PROSITE-ProRule" id="PRU00042"/>
    </source>
</evidence>
<feature type="non-terminal residue" evidence="13">
    <location>
        <position position="77"/>
    </location>
</feature>
<dbReference type="GO" id="GO:0010468">
    <property type="term" value="P:regulation of gene expression"/>
    <property type="evidence" value="ECO:0007669"/>
    <property type="project" value="TreeGrafter"/>
</dbReference>
<feature type="domain" description="C2H2-type" evidence="12">
    <location>
        <begin position="1"/>
        <end position="13"/>
    </location>
</feature>
<keyword evidence="8" id="KW-0238">DNA-binding</keyword>
<gene>
    <name evidence="13" type="ORF">N325_08613</name>
</gene>
<dbReference type="PANTHER" id="PTHR16515:SF62">
    <property type="entry name" value="ZINC FINGER PROTEIN 883-LIKE"/>
    <property type="match status" value="1"/>
</dbReference>
<keyword evidence="9" id="KW-0804">Transcription</keyword>
<keyword evidence="7" id="KW-0805">Transcription regulation</keyword>
<evidence type="ECO:0000256" key="1">
    <source>
        <dbReference type="ARBA" id="ARBA00004123"/>
    </source>
</evidence>
<sequence>LLVHQRVHTGERPFACGQCDKAFRNKANLITHKKVHRRYRTFACSQCRLGFRSNSKLLLHLRAHGEGDGGAPGAGES</sequence>
<proteinExistence type="inferred from homology"/>
<dbReference type="GO" id="GO:0003677">
    <property type="term" value="F:DNA binding"/>
    <property type="evidence" value="ECO:0007669"/>
    <property type="project" value="UniProtKB-KW"/>
</dbReference>
<evidence type="ECO:0000313" key="13">
    <source>
        <dbReference type="EMBL" id="KFP32441.1"/>
    </source>
</evidence>
<dbReference type="PROSITE" id="PS00028">
    <property type="entry name" value="ZINC_FINGER_C2H2_1"/>
    <property type="match status" value="2"/>
</dbReference>
<keyword evidence="4" id="KW-0677">Repeat</keyword>
<dbReference type="AlphaFoldDB" id="A0A091K7W0"/>
<keyword evidence="10" id="KW-0539">Nucleus</keyword>
<feature type="non-terminal residue" evidence="13">
    <location>
        <position position="1"/>
    </location>
</feature>
<evidence type="ECO:0000256" key="7">
    <source>
        <dbReference type="ARBA" id="ARBA00023015"/>
    </source>
</evidence>
<keyword evidence="5 11" id="KW-0863">Zinc-finger</keyword>
<dbReference type="SMART" id="SM00355">
    <property type="entry name" value="ZnF_C2H2"/>
    <property type="match status" value="2"/>
</dbReference>
<dbReference type="GO" id="GO:0042802">
    <property type="term" value="F:identical protein binding"/>
    <property type="evidence" value="ECO:0007669"/>
    <property type="project" value="UniProtKB-ARBA"/>
</dbReference>
<protein>
    <submittedName>
        <fullName evidence="13">Zinc finger protein 1</fullName>
    </submittedName>
</protein>
<dbReference type="InterPro" id="IPR036236">
    <property type="entry name" value="Znf_C2H2_sf"/>
</dbReference>
<keyword evidence="14" id="KW-1185">Reference proteome</keyword>
<dbReference type="FunFam" id="3.30.160.60:FF:000508">
    <property type="entry name" value="Myeloid zinc finger 1"/>
    <property type="match status" value="1"/>
</dbReference>
<feature type="domain" description="C2H2-type" evidence="12">
    <location>
        <begin position="14"/>
        <end position="41"/>
    </location>
</feature>
<dbReference type="GO" id="GO:0008270">
    <property type="term" value="F:zinc ion binding"/>
    <property type="evidence" value="ECO:0007669"/>
    <property type="project" value="UniProtKB-KW"/>
</dbReference>
<comment type="similarity">
    <text evidence="2">Belongs to the krueppel C2H2-type zinc-finger protein family.</text>
</comment>
<dbReference type="Gene3D" id="3.30.160.60">
    <property type="entry name" value="Classic Zinc Finger"/>
    <property type="match status" value="2"/>
</dbReference>
<dbReference type="Pfam" id="PF00096">
    <property type="entry name" value="zf-C2H2"/>
    <property type="match status" value="2"/>
</dbReference>
<feature type="domain" description="C2H2-type" evidence="12">
    <location>
        <begin position="42"/>
        <end position="64"/>
    </location>
</feature>
<evidence type="ECO:0000256" key="6">
    <source>
        <dbReference type="ARBA" id="ARBA00022833"/>
    </source>
</evidence>
<organism evidence="13 14">
    <name type="scientific">Colius striatus</name>
    <name type="common">Speckled mousebird</name>
    <dbReference type="NCBI Taxonomy" id="57412"/>
    <lineage>
        <taxon>Eukaryota</taxon>
        <taxon>Metazoa</taxon>
        <taxon>Chordata</taxon>
        <taxon>Craniata</taxon>
        <taxon>Vertebrata</taxon>
        <taxon>Euteleostomi</taxon>
        <taxon>Archelosauria</taxon>
        <taxon>Archosauria</taxon>
        <taxon>Dinosauria</taxon>
        <taxon>Saurischia</taxon>
        <taxon>Theropoda</taxon>
        <taxon>Coelurosauria</taxon>
        <taxon>Aves</taxon>
        <taxon>Neognathae</taxon>
        <taxon>Neoaves</taxon>
        <taxon>Telluraves</taxon>
        <taxon>Coraciimorphae</taxon>
        <taxon>Coliiformes</taxon>
        <taxon>Coliidae</taxon>
        <taxon>Colius</taxon>
    </lineage>
</organism>
<evidence type="ECO:0000259" key="12">
    <source>
        <dbReference type="PROSITE" id="PS50157"/>
    </source>
</evidence>
<evidence type="ECO:0000256" key="2">
    <source>
        <dbReference type="ARBA" id="ARBA00006991"/>
    </source>
</evidence>
<accession>A0A091K7W0</accession>